<dbReference type="InterPro" id="IPR017850">
    <property type="entry name" value="Alkaline_phosphatase_core_sf"/>
</dbReference>
<dbReference type="PANTHER" id="PTHR10151:SF120">
    <property type="entry name" value="BIS(5'-ADENOSYL)-TRIPHOSPHATASE"/>
    <property type="match status" value="1"/>
</dbReference>
<dbReference type="Gene3D" id="3.40.720.10">
    <property type="entry name" value="Alkaline Phosphatase, subunit A"/>
    <property type="match status" value="1"/>
</dbReference>
<dbReference type="SUPFAM" id="SSF53649">
    <property type="entry name" value="Alkaline phosphatase-like"/>
    <property type="match status" value="1"/>
</dbReference>
<proteinExistence type="predicted"/>
<accession>T1BHJ2</accession>
<protein>
    <submittedName>
        <fullName evidence="1">Type I phosphodiesterase/nucleotide pyrophosphatase</fullName>
    </submittedName>
</protein>
<dbReference type="InterPro" id="IPR002591">
    <property type="entry name" value="Phosphodiest/P_Trfase"/>
</dbReference>
<name>T1BHJ2_9ZZZZ</name>
<reference evidence="1" key="1">
    <citation type="submission" date="2013-08" db="EMBL/GenBank/DDBJ databases">
        <authorList>
            <person name="Mendez C."/>
            <person name="Richter M."/>
            <person name="Ferrer M."/>
            <person name="Sanchez J."/>
        </authorList>
    </citation>
    <scope>NUCLEOTIDE SEQUENCE</scope>
</reference>
<dbReference type="Pfam" id="PF01663">
    <property type="entry name" value="Phosphodiest"/>
    <property type="match status" value="1"/>
</dbReference>
<organism evidence="1">
    <name type="scientific">mine drainage metagenome</name>
    <dbReference type="NCBI Taxonomy" id="410659"/>
    <lineage>
        <taxon>unclassified sequences</taxon>
        <taxon>metagenomes</taxon>
        <taxon>ecological metagenomes</taxon>
    </lineage>
</organism>
<sequence>MPSIAESVQDLARPRSGLDLPLPAYDGASLANVFPTVFERLGRPPAAGPPLAPALRRDLDPWEGATPPGPVLVFLIDGFGWLAEQRWAADAADPASRVWAERSRPITTVFPTTTTAALTALCTGTPPARNGVVGYRQFLPRFGLVADLLKMSPLGTAAFGTLIGPDWTPDLVSSAPPVFSRGLRSAVLTRETFQGSGLSRVLYDGAEFVGYTTASELAHQLIQVLGRSTPPEVVFAYWDELDTVQHRRGPTSALFAFEADRLAHLVAHVARGLSPERARSTTLLATGDHGQVPSERDRQIWIDRIPEITQEMACPLAGDRRCGYFSARPGRVDALRRALERHLPSGSRIVDMNAALDAGLFGPPPYHTEVHERLGDLLALVPVPYGLAYLVPGTLPPRRHLEGSHGGLETAELLVPLVSGPLCDFGSFSSERTALEGVGQR</sequence>
<dbReference type="AlphaFoldDB" id="T1BHJ2"/>
<reference evidence="1" key="2">
    <citation type="journal article" date="2014" name="ISME J.">
        <title>Microbial stratification in low pH oxic and suboxic macroscopic growths along an acid mine drainage.</title>
        <authorList>
            <person name="Mendez-Garcia C."/>
            <person name="Mesa V."/>
            <person name="Sprenger R.R."/>
            <person name="Richter M."/>
            <person name="Diez M.S."/>
            <person name="Solano J."/>
            <person name="Bargiela R."/>
            <person name="Golyshina O.V."/>
            <person name="Manteca A."/>
            <person name="Ramos J.L."/>
            <person name="Gallego J.R."/>
            <person name="Llorente I."/>
            <person name="Martins Dos Santos V.A."/>
            <person name="Jensen O.N."/>
            <person name="Pelaez A.I."/>
            <person name="Sanchez J."/>
            <person name="Ferrer M."/>
        </authorList>
    </citation>
    <scope>NUCLEOTIDE SEQUENCE</scope>
</reference>
<evidence type="ECO:0000313" key="1">
    <source>
        <dbReference type="EMBL" id="EQD69117.1"/>
    </source>
</evidence>
<dbReference type="GO" id="GO:0016787">
    <property type="term" value="F:hydrolase activity"/>
    <property type="evidence" value="ECO:0007669"/>
    <property type="project" value="UniProtKB-ARBA"/>
</dbReference>
<gene>
    <name evidence="1" type="ORF">B1B_05464</name>
</gene>
<dbReference type="EMBL" id="AUZY01003464">
    <property type="protein sequence ID" value="EQD69117.1"/>
    <property type="molecule type" value="Genomic_DNA"/>
</dbReference>
<comment type="caution">
    <text evidence="1">The sequence shown here is derived from an EMBL/GenBank/DDBJ whole genome shotgun (WGS) entry which is preliminary data.</text>
</comment>
<dbReference type="PANTHER" id="PTHR10151">
    <property type="entry name" value="ECTONUCLEOTIDE PYROPHOSPHATASE/PHOSPHODIESTERASE"/>
    <property type="match status" value="1"/>
</dbReference>